<dbReference type="EMBL" id="RAWK01000036">
    <property type="protein sequence ID" value="RKH71147.1"/>
    <property type="molecule type" value="Genomic_DNA"/>
</dbReference>
<feature type="transmembrane region" description="Helical" evidence="5">
    <location>
        <begin position="38"/>
        <end position="59"/>
    </location>
</feature>
<evidence type="ECO:0000313" key="7">
    <source>
        <dbReference type="Proteomes" id="UP000267003"/>
    </source>
</evidence>
<keyword evidence="2 5" id="KW-0812">Transmembrane</keyword>
<dbReference type="RefSeq" id="WP_120554766.1">
    <property type="nucleotide sequence ID" value="NZ_RAWK01000036.1"/>
</dbReference>
<dbReference type="Gene3D" id="2.40.50.100">
    <property type="match status" value="1"/>
</dbReference>
<dbReference type="GO" id="GO:0016020">
    <property type="term" value="C:membrane"/>
    <property type="evidence" value="ECO:0007669"/>
    <property type="project" value="UniProtKB-SubCell"/>
</dbReference>
<dbReference type="PANTHER" id="PTHR30386:SF26">
    <property type="entry name" value="TRANSPORT PROTEIN COMB"/>
    <property type="match status" value="1"/>
</dbReference>
<evidence type="ECO:0000256" key="4">
    <source>
        <dbReference type="ARBA" id="ARBA00023136"/>
    </source>
</evidence>
<evidence type="ECO:0000256" key="5">
    <source>
        <dbReference type="SAM" id="Phobius"/>
    </source>
</evidence>
<proteinExistence type="predicted"/>
<name>A0A3A8QRH0_9BACT</name>
<comment type="caution">
    <text evidence="6">The sequence shown here is derived from an EMBL/GenBank/DDBJ whole genome shotgun (WGS) entry which is preliminary data.</text>
</comment>
<dbReference type="AlphaFoldDB" id="A0A3A8QRH0"/>
<protein>
    <submittedName>
        <fullName evidence="6">HlyD family efflux transporter periplasmic adaptor subunit</fullName>
    </submittedName>
</protein>
<evidence type="ECO:0000256" key="3">
    <source>
        <dbReference type="ARBA" id="ARBA00022989"/>
    </source>
</evidence>
<comment type="subcellular location">
    <subcellularLocation>
        <location evidence="1">Membrane</location>
        <topology evidence="1">Single-pass membrane protein</topology>
    </subcellularLocation>
</comment>
<sequence>MAEDDRARLFRTEALEHYTQGWERGGLLRLAPAWTTPVFWVLLGACVFALLFSAVVHVSEYAEGPAVIRLEGRVDLPSPVRGTVASVEVRSGQRVAAGQVLARLGAPQELAELERYEREFELLLRRRLRDPSDEGARQSLSSLRAQLELARVRLDQWTVRAPEAGIVNDVRIHRGQHLAEGEVVASLVSADAATLVTALLPGEYRPLLVPGGPLRLELRGFPHQYQELTIDEVGGEVVGPHEVQRALGPTLSSSVEVSGAVVMVRARLASRAFEADGANIQYFDGMLGQADARVRSRPILLLLVPGLRALWP</sequence>
<dbReference type="InterPro" id="IPR050739">
    <property type="entry name" value="MFP"/>
</dbReference>
<keyword evidence="7" id="KW-1185">Reference proteome</keyword>
<dbReference type="OrthoDB" id="5522338at2"/>
<dbReference type="Proteomes" id="UP000267003">
    <property type="component" value="Unassembled WGS sequence"/>
</dbReference>
<keyword evidence="4 5" id="KW-0472">Membrane</keyword>
<evidence type="ECO:0000256" key="1">
    <source>
        <dbReference type="ARBA" id="ARBA00004167"/>
    </source>
</evidence>
<dbReference type="SUPFAM" id="SSF111369">
    <property type="entry name" value="HlyD-like secretion proteins"/>
    <property type="match status" value="1"/>
</dbReference>
<organism evidence="6 7">
    <name type="scientific">Corallococcus aberystwythensis</name>
    <dbReference type="NCBI Taxonomy" id="2316722"/>
    <lineage>
        <taxon>Bacteria</taxon>
        <taxon>Pseudomonadati</taxon>
        <taxon>Myxococcota</taxon>
        <taxon>Myxococcia</taxon>
        <taxon>Myxococcales</taxon>
        <taxon>Cystobacterineae</taxon>
        <taxon>Myxococcaceae</taxon>
        <taxon>Corallococcus</taxon>
    </lineage>
</organism>
<evidence type="ECO:0000256" key="2">
    <source>
        <dbReference type="ARBA" id="ARBA00022692"/>
    </source>
</evidence>
<keyword evidence="3 5" id="KW-1133">Transmembrane helix</keyword>
<accession>A0A3A8QRH0</accession>
<dbReference type="PANTHER" id="PTHR30386">
    <property type="entry name" value="MEMBRANE FUSION SUBUNIT OF EMRAB-TOLC MULTIDRUG EFFLUX PUMP"/>
    <property type="match status" value="1"/>
</dbReference>
<evidence type="ECO:0000313" key="6">
    <source>
        <dbReference type="EMBL" id="RKH71147.1"/>
    </source>
</evidence>
<gene>
    <name evidence="6" type="ORF">D7W81_08110</name>
</gene>
<reference evidence="7" key="1">
    <citation type="submission" date="2018-09" db="EMBL/GenBank/DDBJ databases">
        <authorList>
            <person name="Livingstone P.G."/>
            <person name="Whitworth D.E."/>
        </authorList>
    </citation>
    <scope>NUCLEOTIDE SEQUENCE [LARGE SCALE GENOMIC DNA]</scope>
    <source>
        <strain evidence="7">AB050A</strain>
    </source>
</reference>